<accession>A0ABN7VTW2</accession>
<proteinExistence type="predicted"/>
<dbReference type="Proteomes" id="UP000789901">
    <property type="component" value="Unassembled WGS sequence"/>
</dbReference>
<comment type="caution">
    <text evidence="1">The sequence shown here is derived from an EMBL/GenBank/DDBJ whole genome shotgun (WGS) entry which is preliminary data.</text>
</comment>
<protein>
    <submittedName>
        <fullName evidence="1">14854_t:CDS:1</fullName>
    </submittedName>
</protein>
<evidence type="ECO:0000313" key="1">
    <source>
        <dbReference type="EMBL" id="CAG8798660.1"/>
    </source>
</evidence>
<name>A0ABN7VTW2_GIGMA</name>
<gene>
    <name evidence="1" type="ORF">GMARGA_LOCUS22646</name>
</gene>
<reference evidence="1 2" key="1">
    <citation type="submission" date="2021-06" db="EMBL/GenBank/DDBJ databases">
        <authorList>
            <person name="Kallberg Y."/>
            <person name="Tangrot J."/>
            <person name="Rosling A."/>
        </authorList>
    </citation>
    <scope>NUCLEOTIDE SEQUENCE [LARGE SCALE GENOMIC DNA]</scope>
    <source>
        <strain evidence="1 2">120-4 pot B 10/14</strain>
    </source>
</reference>
<organism evidence="1 2">
    <name type="scientific">Gigaspora margarita</name>
    <dbReference type="NCBI Taxonomy" id="4874"/>
    <lineage>
        <taxon>Eukaryota</taxon>
        <taxon>Fungi</taxon>
        <taxon>Fungi incertae sedis</taxon>
        <taxon>Mucoromycota</taxon>
        <taxon>Glomeromycotina</taxon>
        <taxon>Glomeromycetes</taxon>
        <taxon>Diversisporales</taxon>
        <taxon>Gigasporaceae</taxon>
        <taxon>Gigaspora</taxon>
    </lineage>
</organism>
<evidence type="ECO:0000313" key="2">
    <source>
        <dbReference type="Proteomes" id="UP000789901"/>
    </source>
</evidence>
<keyword evidence="2" id="KW-1185">Reference proteome</keyword>
<dbReference type="EMBL" id="CAJVQB010022049">
    <property type="protein sequence ID" value="CAG8798660.1"/>
    <property type="molecule type" value="Genomic_DNA"/>
</dbReference>
<feature type="non-terminal residue" evidence="1">
    <location>
        <position position="40"/>
    </location>
</feature>
<sequence length="40" mass="4573">MANGRKTNGLLRAIKINDQVVKVKCNNEDCHVMIVFDKEK</sequence>